<dbReference type="OrthoDB" id="7652344at2"/>
<dbReference type="RefSeq" id="WP_007205096.1">
    <property type="nucleotide sequence ID" value="NZ_CH672414.1"/>
</dbReference>
<keyword evidence="1" id="KW-0812">Transmembrane</keyword>
<sequence length="68" mass="7501">MDDKVIALRGQRRPPPPASDFWFAQVDLRLGRIESIIARLAWQVWIVVCGCAGLLVIEIVKAITGAIS</sequence>
<evidence type="ECO:0000313" key="2">
    <source>
        <dbReference type="EMBL" id="EAQ05248.1"/>
    </source>
</evidence>
<proteinExistence type="predicted"/>
<protein>
    <submittedName>
        <fullName evidence="2">Uncharacterized protein</fullName>
    </submittedName>
</protein>
<feature type="transmembrane region" description="Helical" evidence="1">
    <location>
        <begin position="40"/>
        <end position="60"/>
    </location>
</feature>
<comment type="caution">
    <text evidence="2">The sequence shown here is derived from an EMBL/GenBank/DDBJ whole genome shotgun (WGS) entry which is preliminary data.</text>
</comment>
<evidence type="ECO:0000256" key="1">
    <source>
        <dbReference type="SAM" id="Phobius"/>
    </source>
</evidence>
<keyword evidence="1" id="KW-1133">Transmembrane helix</keyword>
<reference evidence="2 3" key="1">
    <citation type="submission" date="2006-01" db="EMBL/GenBank/DDBJ databases">
        <authorList>
            <person name="Hagstrom A."/>
            <person name="Ferriera S."/>
            <person name="Johnson J."/>
            <person name="Kravitz S."/>
            <person name="Halpern A."/>
            <person name="Remington K."/>
            <person name="Beeson K."/>
            <person name="Tran B."/>
            <person name="Rogers Y.-H."/>
            <person name="Friedman R."/>
            <person name="Venter J.C."/>
        </authorList>
    </citation>
    <scope>NUCLEOTIDE SEQUENCE [LARGE SCALE GENOMIC DNA]</scope>
    <source>
        <strain evidence="2 3">SKA53</strain>
    </source>
</reference>
<dbReference type="AlphaFoldDB" id="A3V978"/>
<dbReference type="HOGENOM" id="CLU_2826867_0_0_5"/>
<organism evidence="2 3">
    <name type="scientific">Yoonia vestfoldensis SKA53</name>
    <dbReference type="NCBI Taxonomy" id="314232"/>
    <lineage>
        <taxon>Bacteria</taxon>
        <taxon>Pseudomonadati</taxon>
        <taxon>Pseudomonadota</taxon>
        <taxon>Alphaproteobacteria</taxon>
        <taxon>Rhodobacterales</taxon>
        <taxon>Paracoccaceae</taxon>
        <taxon>Yoonia</taxon>
    </lineage>
</organism>
<dbReference type="eggNOG" id="ENOG502ZGWK">
    <property type="taxonomic scope" value="Bacteria"/>
</dbReference>
<dbReference type="Proteomes" id="UP000004507">
    <property type="component" value="Unassembled WGS sequence"/>
</dbReference>
<keyword evidence="1" id="KW-0472">Membrane</keyword>
<name>A3V978_9RHOB</name>
<keyword evidence="3" id="KW-1185">Reference proteome</keyword>
<dbReference type="STRING" id="314232.SKA53_05715"/>
<gene>
    <name evidence="2" type="ORF">SKA53_05715</name>
</gene>
<dbReference type="EMBL" id="AAMS01000011">
    <property type="protein sequence ID" value="EAQ05248.1"/>
    <property type="molecule type" value="Genomic_DNA"/>
</dbReference>
<accession>A3V978</accession>
<evidence type="ECO:0000313" key="3">
    <source>
        <dbReference type="Proteomes" id="UP000004507"/>
    </source>
</evidence>